<name>A0A1D2AK32_ORNBR</name>
<reference evidence="2" key="1">
    <citation type="submission" date="2016-07" db="EMBL/GenBank/DDBJ databases">
        <title>Salivary Glands transcriptome analysis on engorged females of Ornithodoros brasiliensis (Acari:Argasidae).</title>
        <authorList>
            <person name="Simons S.M."/>
            <person name="Carvalho E."/>
            <person name="Junqueira-de-Azevedo I."/>
            <person name="Ho P.L."/>
            <person name="Giovanni D."/>
            <person name="Mendonca R."/>
            <person name="Onofrio V."/>
            <person name="Landulfo G."/>
            <person name="Ramirez D."/>
            <person name="Barros-Battesti D."/>
        </authorList>
    </citation>
    <scope>NUCLEOTIDE SEQUENCE</scope>
    <source>
        <strain evidence="2">Female</strain>
        <tissue evidence="2">Salivary gland</tissue>
    </source>
</reference>
<protein>
    <submittedName>
        <fullName evidence="2">Uncharacterized protein</fullName>
    </submittedName>
</protein>
<proteinExistence type="predicted"/>
<evidence type="ECO:0000313" key="2">
    <source>
        <dbReference type="EMBL" id="JAT79305.1"/>
    </source>
</evidence>
<evidence type="ECO:0000256" key="1">
    <source>
        <dbReference type="SAM" id="MobiDB-lite"/>
    </source>
</evidence>
<feature type="region of interest" description="Disordered" evidence="1">
    <location>
        <begin position="18"/>
        <end position="49"/>
    </location>
</feature>
<accession>A0A1D2AK32</accession>
<dbReference type="AlphaFoldDB" id="A0A1D2AK32"/>
<dbReference type="EMBL" id="GETE01000008">
    <property type="protein sequence ID" value="JAT79305.1"/>
    <property type="molecule type" value="Transcribed_RNA"/>
</dbReference>
<sequence>EKTLLVSQQSTTFQQWDHAEGSRPCVPSPARLRASATVPKERTHHHSEAPAADHRWYMRCFTGPPRQELCPWWNKYRLGLRLGHAWRGLVHLYTRYQRLQDRLQELHGLRHCCRHGRVWSPREEDATDVPRNVQDVRDKPCLCLAHTPS</sequence>
<organism evidence="2">
    <name type="scientific">Ornithodoros brasiliensis</name>
    <name type="common">Mouro tick</name>
    <dbReference type="NCBI Taxonomy" id="888526"/>
    <lineage>
        <taxon>Eukaryota</taxon>
        <taxon>Metazoa</taxon>
        <taxon>Ecdysozoa</taxon>
        <taxon>Arthropoda</taxon>
        <taxon>Chelicerata</taxon>
        <taxon>Arachnida</taxon>
        <taxon>Acari</taxon>
        <taxon>Parasitiformes</taxon>
        <taxon>Ixodida</taxon>
        <taxon>Ixodoidea</taxon>
        <taxon>Argasidae</taxon>
        <taxon>Ornithodorinae</taxon>
        <taxon>Ornithodoros</taxon>
    </lineage>
</organism>
<feature type="non-terminal residue" evidence="2">
    <location>
        <position position="1"/>
    </location>
</feature>
<feature type="non-terminal residue" evidence="2">
    <location>
        <position position="149"/>
    </location>
</feature>